<keyword evidence="2" id="KW-1185">Reference proteome</keyword>
<dbReference type="EMBL" id="WPNZ01000003">
    <property type="protein sequence ID" value="MVO84568.1"/>
    <property type="molecule type" value="Genomic_DNA"/>
</dbReference>
<evidence type="ECO:0000313" key="2">
    <source>
        <dbReference type="Proteomes" id="UP000483802"/>
    </source>
</evidence>
<reference evidence="1 2" key="1">
    <citation type="submission" date="2019-11" db="EMBL/GenBank/DDBJ databases">
        <title>Streptomyces typhae sp. nov., a novel endophytic actinomycete isolated from the root of cattail pollen (Typha angustifolia L.).</title>
        <authorList>
            <person name="Peng C."/>
        </authorList>
    </citation>
    <scope>NUCLEOTIDE SEQUENCE [LARGE SCALE GENOMIC DNA]</scope>
    <source>
        <strain evidence="2">p1417</strain>
    </source>
</reference>
<protein>
    <submittedName>
        <fullName evidence="1">Uncharacterized protein</fullName>
    </submittedName>
</protein>
<dbReference type="Proteomes" id="UP000483802">
    <property type="component" value="Unassembled WGS sequence"/>
</dbReference>
<organism evidence="1 2">
    <name type="scientific">Streptomyces typhae</name>
    <dbReference type="NCBI Taxonomy" id="2681492"/>
    <lineage>
        <taxon>Bacteria</taxon>
        <taxon>Bacillati</taxon>
        <taxon>Actinomycetota</taxon>
        <taxon>Actinomycetes</taxon>
        <taxon>Kitasatosporales</taxon>
        <taxon>Streptomycetaceae</taxon>
        <taxon>Streptomyces</taxon>
    </lineage>
</organism>
<gene>
    <name evidence="1" type="ORF">GPA10_07205</name>
</gene>
<evidence type="ECO:0000313" key="1">
    <source>
        <dbReference type="EMBL" id="MVO84568.1"/>
    </source>
</evidence>
<dbReference type="RefSeq" id="WP_157164750.1">
    <property type="nucleotide sequence ID" value="NZ_WPNZ01000003.1"/>
</dbReference>
<dbReference type="AlphaFoldDB" id="A0A6L6WSQ9"/>
<name>A0A6L6WSQ9_9ACTN</name>
<proteinExistence type="predicted"/>
<comment type="caution">
    <text evidence="1">The sequence shown here is derived from an EMBL/GenBank/DDBJ whole genome shotgun (WGS) entry which is preliminary data.</text>
</comment>
<sequence length="65" mass="7316">MQQFASGRQERSLKGWWTPQGHVNVDGLPRELQFKEVAPVVVDVSGYRTRLASDALVESSAARFR</sequence>
<accession>A0A6L6WSQ9</accession>